<evidence type="ECO:0000256" key="3">
    <source>
        <dbReference type="ARBA" id="ARBA00022448"/>
    </source>
</evidence>
<dbReference type="HOGENOM" id="CLU_001265_30_3_1"/>
<accession>A0A0C2EWS7</accession>
<keyword evidence="5 8" id="KW-1133">Transmembrane helix</keyword>
<dbReference type="InterPro" id="IPR003663">
    <property type="entry name" value="Sugar/inositol_transpt"/>
</dbReference>
<evidence type="ECO:0000256" key="2">
    <source>
        <dbReference type="ARBA" id="ARBA00010992"/>
    </source>
</evidence>
<gene>
    <name evidence="10" type="ORF">SPBR_01614</name>
</gene>
<comment type="similarity">
    <text evidence="2 7">Belongs to the major facilitator superfamily. Sugar transporter (TC 2.A.1.1) family.</text>
</comment>
<name>A0A0C2EWS7_9PEZI</name>
<organism evidence="10 11">
    <name type="scientific">Sporothrix brasiliensis 5110</name>
    <dbReference type="NCBI Taxonomy" id="1398154"/>
    <lineage>
        <taxon>Eukaryota</taxon>
        <taxon>Fungi</taxon>
        <taxon>Dikarya</taxon>
        <taxon>Ascomycota</taxon>
        <taxon>Pezizomycotina</taxon>
        <taxon>Sordariomycetes</taxon>
        <taxon>Sordariomycetidae</taxon>
        <taxon>Ophiostomatales</taxon>
        <taxon>Ophiostomataceae</taxon>
        <taxon>Sporothrix</taxon>
    </lineage>
</organism>
<sequence length="535" mass="57330">MSVFMSKASMRLHGCCIFFALGSLVWGYNVGIISAVLVHPGFIKQLNHPDAAHKGVITAIYYLGTWTSYVFLSRAASDYLGRRYAALLGTFVVCVGSALQAGATGGGAYAMVIAGRIIAGVGVAIVSTGVPLYQSEIAPARQRGRFVVMNHIGMVGGLAAGFWVGYAMTFWDTPRGDAVGWRAALSVQFVPAVLFMLGLPFLPETPRWLVEHGQLVRARASLDYFRQGLAHAAPDATQHEFDEICADVAASRASGLDGTSLFREPSLRRRLWRAALLQFMAQMCGATAMKYYLPTLFKALGLGTRLSLLAGGIESTLKIGCTVLEMLIIDRIGRRITLTVGAAVMSVALLINGALPLAYPDNTNRAADYTCIVFIFVYSLGYSMGFGPAAWVYGSEIFPTSLRARGLNLSASGGAIGSIVVAQVWPVGIANLGSRIYFFFMAINIVCVPIIWYLYPETKHLALEDMDALFGAVAMGYDHGHNHDHEHTHDRRGVGVGNGVGIGAASSSPEPPAEQIAVRADRGDAAKLVHADEES</sequence>
<protein>
    <recommendedName>
        <fullName evidence="9">Major facilitator superfamily (MFS) profile domain-containing protein</fullName>
    </recommendedName>
</protein>
<feature type="transmembrane region" description="Helical" evidence="8">
    <location>
        <begin position="146"/>
        <end position="171"/>
    </location>
</feature>
<feature type="transmembrane region" description="Helical" evidence="8">
    <location>
        <begin position="109"/>
        <end position="134"/>
    </location>
</feature>
<keyword evidence="6 8" id="KW-0472">Membrane</keyword>
<evidence type="ECO:0000256" key="8">
    <source>
        <dbReference type="SAM" id="Phobius"/>
    </source>
</evidence>
<comment type="caution">
    <text evidence="10">The sequence shown here is derived from an EMBL/GenBank/DDBJ whole genome shotgun (WGS) entry which is preliminary data.</text>
</comment>
<dbReference type="GO" id="GO:0016020">
    <property type="term" value="C:membrane"/>
    <property type="evidence" value="ECO:0007669"/>
    <property type="project" value="UniProtKB-SubCell"/>
</dbReference>
<dbReference type="SUPFAM" id="SSF103473">
    <property type="entry name" value="MFS general substrate transporter"/>
    <property type="match status" value="1"/>
</dbReference>
<dbReference type="GO" id="GO:0005351">
    <property type="term" value="F:carbohydrate:proton symporter activity"/>
    <property type="evidence" value="ECO:0007669"/>
    <property type="project" value="TreeGrafter"/>
</dbReference>
<dbReference type="InterPro" id="IPR020846">
    <property type="entry name" value="MFS_dom"/>
</dbReference>
<dbReference type="GeneID" id="63674845"/>
<dbReference type="OrthoDB" id="6612291at2759"/>
<dbReference type="Gene3D" id="1.20.1250.20">
    <property type="entry name" value="MFS general substrate transporter like domains"/>
    <property type="match status" value="1"/>
</dbReference>
<feature type="transmembrane region" description="Helical" evidence="8">
    <location>
        <begin position="371"/>
        <end position="394"/>
    </location>
</feature>
<evidence type="ECO:0000259" key="9">
    <source>
        <dbReference type="PROSITE" id="PS50850"/>
    </source>
</evidence>
<evidence type="ECO:0000256" key="6">
    <source>
        <dbReference type="ARBA" id="ARBA00023136"/>
    </source>
</evidence>
<evidence type="ECO:0000256" key="5">
    <source>
        <dbReference type="ARBA" id="ARBA00022989"/>
    </source>
</evidence>
<dbReference type="InterPro" id="IPR050360">
    <property type="entry name" value="MFS_Sugar_Transporters"/>
</dbReference>
<feature type="transmembrane region" description="Helical" evidence="8">
    <location>
        <begin position="51"/>
        <end position="72"/>
    </location>
</feature>
<evidence type="ECO:0000256" key="7">
    <source>
        <dbReference type="RuleBase" id="RU003346"/>
    </source>
</evidence>
<evidence type="ECO:0000313" key="11">
    <source>
        <dbReference type="Proteomes" id="UP000031575"/>
    </source>
</evidence>
<comment type="subcellular location">
    <subcellularLocation>
        <location evidence="1">Membrane</location>
        <topology evidence="1">Multi-pass membrane protein</topology>
    </subcellularLocation>
</comment>
<dbReference type="PANTHER" id="PTHR48022:SF14">
    <property type="entry name" value="MAJOR FACILITATOR SUPERFAMILY (MFS) PROFILE DOMAIN-CONTAINING PROTEIN-RELATED"/>
    <property type="match status" value="1"/>
</dbReference>
<evidence type="ECO:0000313" key="10">
    <source>
        <dbReference type="EMBL" id="KIH91024.1"/>
    </source>
</evidence>
<dbReference type="Proteomes" id="UP000031575">
    <property type="component" value="Unassembled WGS sequence"/>
</dbReference>
<keyword evidence="3 7" id="KW-0813">Transport</keyword>
<feature type="domain" description="Major facilitator superfamily (MFS) profile" evidence="9">
    <location>
        <begin position="15"/>
        <end position="459"/>
    </location>
</feature>
<dbReference type="Pfam" id="PF00083">
    <property type="entry name" value="Sugar_tr"/>
    <property type="match status" value="1"/>
</dbReference>
<dbReference type="FunFam" id="1.20.1250.20:FF:000134">
    <property type="entry name" value="MFS sugar transporter protein"/>
    <property type="match status" value="1"/>
</dbReference>
<dbReference type="InterPro" id="IPR005828">
    <property type="entry name" value="MFS_sugar_transport-like"/>
</dbReference>
<dbReference type="PROSITE" id="PS50850">
    <property type="entry name" value="MFS"/>
    <property type="match status" value="1"/>
</dbReference>
<dbReference type="PANTHER" id="PTHR48022">
    <property type="entry name" value="PLASTIDIC GLUCOSE TRANSPORTER 4"/>
    <property type="match status" value="1"/>
</dbReference>
<feature type="transmembrane region" description="Helical" evidence="8">
    <location>
        <begin position="183"/>
        <end position="202"/>
    </location>
</feature>
<dbReference type="AlphaFoldDB" id="A0A0C2EWS7"/>
<proteinExistence type="inferred from homology"/>
<dbReference type="EMBL" id="AWTV01000007">
    <property type="protein sequence ID" value="KIH91024.1"/>
    <property type="molecule type" value="Genomic_DNA"/>
</dbReference>
<feature type="transmembrane region" description="Helical" evidence="8">
    <location>
        <begin position="336"/>
        <end position="359"/>
    </location>
</feature>
<reference evidence="10 11" key="1">
    <citation type="journal article" date="2014" name="BMC Genomics">
        <title>Comparative genomics of the major fungal agents of human and animal Sporotrichosis: Sporothrix schenckii and Sporothrix brasiliensis.</title>
        <authorList>
            <person name="Teixeira M.M."/>
            <person name="de Almeida L.G."/>
            <person name="Kubitschek-Barreira P."/>
            <person name="Alves F.L."/>
            <person name="Kioshima E.S."/>
            <person name="Abadio A.K."/>
            <person name="Fernandes L."/>
            <person name="Derengowski L.S."/>
            <person name="Ferreira K.S."/>
            <person name="Souza R.C."/>
            <person name="Ruiz J.C."/>
            <person name="de Andrade N.C."/>
            <person name="Paes H.C."/>
            <person name="Nicola A.M."/>
            <person name="Albuquerque P."/>
            <person name="Gerber A.L."/>
            <person name="Martins V.P."/>
            <person name="Peconick L.D."/>
            <person name="Neto A.V."/>
            <person name="Chaucanez C.B."/>
            <person name="Silva P.A."/>
            <person name="Cunha O.L."/>
            <person name="de Oliveira F.F."/>
            <person name="dos Santos T.C."/>
            <person name="Barros A.L."/>
            <person name="Soares M.A."/>
            <person name="de Oliveira L.M."/>
            <person name="Marini M.M."/>
            <person name="Villalobos-Duno H."/>
            <person name="Cunha M.M."/>
            <person name="de Hoog S."/>
            <person name="da Silveira J.F."/>
            <person name="Henrissat B."/>
            <person name="Nino-Vega G.A."/>
            <person name="Cisalpino P.S."/>
            <person name="Mora-Montes H.M."/>
            <person name="Almeida S.R."/>
            <person name="Stajich J.E."/>
            <person name="Lopes-Bezerra L.M."/>
            <person name="Vasconcelos A.T."/>
            <person name="Felipe M.S."/>
        </authorList>
    </citation>
    <scope>NUCLEOTIDE SEQUENCE [LARGE SCALE GENOMIC DNA]</scope>
    <source>
        <strain evidence="10 11">5110</strain>
    </source>
</reference>
<dbReference type="VEuPathDB" id="FungiDB:SPBR_01614"/>
<keyword evidence="11" id="KW-1185">Reference proteome</keyword>
<feature type="transmembrane region" description="Helical" evidence="8">
    <location>
        <begin position="84"/>
        <end position="103"/>
    </location>
</feature>
<dbReference type="PRINTS" id="PR00171">
    <property type="entry name" value="SUGRTRNSPORT"/>
</dbReference>
<feature type="transmembrane region" description="Helical" evidence="8">
    <location>
        <begin position="406"/>
        <end position="425"/>
    </location>
</feature>
<evidence type="ECO:0000256" key="1">
    <source>
        <dbReference type="ARBA" id="ARBA00004141"/>
    </source>
</evidence>
<keyword evidence="4 8" id="KW-0812">Transmembrane</keyword>
<dbReference type="InterPro" id="IPR036259">
    <property type="entry name" value="MFS_trans_sf"/>
</dbReference>
<dbReference type="NCBIfam" id="TIGR00879">
    <property type="entry name" value="SP"/>
    <property type="match status" value="1"/>
</dbReference>
<feature type="transmembrane region" description="Helical" evidence="8">
    <location>
        <begin position="437"/>
        <end position="455"/>
    </location>
</feature>
<dbReference type="RefSeq" id="XP_040619034.1">
    <property type="nucleotide sequence ID" value="XM_040759924.1"/>
</dbReference>
<evidence type="ECO:0000256" key="4">
    <source>
        <dbReference type="ARBA" id="ARBA00022692"/>
    </source>
</evidence>